<evidence type="ECO:0000256" key="1">
    <source>
        <dbReference type="ARBA" id="ARBA00005446"/>
    </source>
</evidence>
<dbReference type="Gene3D" id="3.40.50.300">
    <property type="entry name" value="P-loop containing nucleotide triphosphate hydrolases"/>
    <property type="match status" value="2"/>
</dbReference>
<evidence type="ECO:0000256" key="3">
    <source>
        <dbReference type="ARBA" id="ARBA00022840"/>
    </source>
</evidence>
<dbReference type="PROSITE" id="PS51194">
    <property type="entry name" value="HELICASE_CTER"/>
    <property type="match status" value="1"/>
</dbReference>
<keyword evidence="3" id="KW-0067">ATP-binding</keyword>
<reference evidence="10" key="1">
    <citation type="journal article" date="2012" name="PLoS ONE">
        <title>Gene sets for utilization of primary and secondary nutrition supplies in the distal gut of endangered iberian lynx.</title>
        <authorList>
            <person name="Alcaide M."/>
            <person name="Messina E."/>
            <person name="Richter M."/>
            <person name="Bargiela R."/>
            <person name="Peplies J."/>
            <person name="Huws S.A."/>
            <person name="Newbold C.J."/>
            <person name="Golyshin P.N."/>
            <person name="Simon M.A."/>
            <person name="Lopez G."/>
            <person name="Yakimov M.M."/>
            <person name="Ferrer M."/>
        </authorList>
    </citation>
    <scope>NUCLEOTIDE SEQUENCE</scope>
</reference>
<dbReference type="PANTHER" id="PTHR13710">
    <property type="entry name" value="DNA HELICASE RECQ FAMILY MEMBER"/>
    <property type="match status" value="1"/>
</dbReference>
<dbReference type="GO" id="GO:0043138">
    <property type="term" value="F:3'-5' DNA helicase activity"/>
    <property type="evidence" value="ECO:0007669"/>
    <property type="project" value="UniProtKB-EC"/>
</dbReference>
<dbReference type="InterPro" id="IPR001650">
    <property type="entry name" value="Helicase_C-like"/>
</dbReference>
<dbReference type="SUPFAM" id="SSF52540">
    <property type="entry name" value="P-loop containing nucleoside triphosphate hydrolases"/>
    <property type="match status" value="1"/>
</dbReference>
<evidence type="ECO:0000256" key="6">
    <source>
        <dbReference type="ARBA" id="ARBA00034617"/>
    </source>
</evidence>
<keyword evidence="2" id="KW-0547">Nucleotide-binding</keyword>
<dbReference type="GO" id="GO:0005737">
    <property type="term" value="C:cytoplasm"/>
    <property type="evidence" value="ECO:0007669"/>
    <property type="project" value="TreeGrafter"/>
</dbReference>
<feature type="domain" description="Helicase C-terminal" evidence="9">
    <location>
        <begin position="287"/>
        <end position="431"/>
    </location>
</feature>
<dbReference type="EC" id="5.6.2.4" evidence="7"/>
<evidence type="ECO:0000256" key="4">
    <source>
        <dbReference type="ARBA" id="ARBA00023125"/>
    </source>
</evidence>
<evidence type="ECO:0000259" key="8">
    <source>
        <dbReference type="PROSITE" id="PS51192"/>
    </source>
</evidence>
<comment type="similarity">
    <text evidence="1">Belongs to the helicase family. RecQ subfamily.</text>
</comment>
<evidence type="ECO:0000259" key="9">
    <source>
        <dbReference type="PROSITE" id="PS51194"/>
    </source>
</evidence>
<dbReference type="AlphaFoldDB" id="J9GSI1"/>
<organism evidence="10">
    <name type="scientific">gut metagenome</name>
    <dbReference type="NCBI Taxonomy" id="749906"/>
    <lineage>
        <taxon>unclassified sequences</taxon>
        <taxon>metagenomes</taxon>
        <taxon>organismal metagenomes</taxon>
    </lineage>
</organism>
<evidence type="ECO:0000256" key="5">
    <source>
        <dbReference type="ARBA" id="ARBA00023235"/>
    </source>
</evidence>
<evidence type="ECO:0000256" key="2">
    <source>
        <dbReference type="ARBA" id="ARBA00022741"/>
    </source>
</evidence>
<name>J9GSI1_9ZZZZ</name>
<dbReference type="GO" id="GO:0005524">
    <property type="term" value="F:ATP binding"/>
    <property type="evidence" value="ECO:0007669"/>
    <property type="project" value="UniProtKB-KW"/>
</dbReference>
<evidence type="ECO:0000256" key="7">
    <source>
        <dbReference type="ARBA" id="ARBA00034808"/>
    </source>
</evidence>
<comment type="catalytic activity">
    <reaction evidence="6">
        <text>Couples ATP hydrolysis with the unwinding of duplex DNA by translocating in the 3'-5' direction.</text>
        <dbReference type="EC" id="5.6.2.4"/>
    </reaction>
</comment>
<gene>
    <name evidence="10" type="ORF">EVA_00372</name>
</gene>
<dbReference type="GO" id="GO:0003677">
    <property type="term" value="F:DNA binding"/>
    <property type="evidence" value="ECO:0007669"/>
    <property type="project" value="UniProtKB-KW"/>
</dbReference>
<keyword evidence="10" id="KW-0347">Helicase</keyword>
<dbReference type="GO" id="GO:0000724">
    <property type="term" value="P:double-strand break repair via homologous recombination"/>
    <property type="evidence" value="ECO:0007669"/>
    <property type="project" value="TreeGrafter"/>
</dbReference>
<comment type="caution">
    <text evidence="10">The sequence shown here is derived from an EMBL/GenBank/DDBJ whole genome shotgun (WGS) entry which is preliminary data.</text>
</comment>
<sequence length="801" mass="91423">MAAQLAPRQLPEACRPEVKDLLKEIYGYDEFRSLEVYDDLSKGKGKIQLSQGQLIEEVIREAEKGLVAGNEVHNLMITAPTGAGKSLLFQLPAIYLGREKGLLTLVVSPLKALITDQVEALQDLGYERVAYASSDLSPEQKNEVYRQVREGEIDLFYLSPELLLAYDIRHFVGDRRIGMVVVDEAHTVTTWGKEFRVDYWFLGRHLESLKTSLGYAFPIFALTATAVWNPAGGNDMVFDTIRSLHLAPCVLYVGTVKRANIGFDIRALEIEEGETYDKAKQRTISARVEDFLDGHKTIIYYPFAGGIDVRLKTWVQTCNWHWVASYYGKKDKAQKAEIIQDFREGDKKIIVATKAFGMGVDISDIDRVYHVAPSSTFVDYIQEIGRAARDKRIQGVAVTDFCERDFYYMKRLHGASSISQNQLNLMLKKLWEVYQMKGCQPEMQVSLSDFEFAVKLPRKKNKLEYEADLEQVVKTALLWVEEDLAEHYGGAPLDIRSQTLFTDGYVQEKTGDAAFRARYADYLTPVEGTEGVFRVTFERLWESCFSEMGYREFKRALYNGTLFDGVRAAAVGKHEVLLKEDAADISDRLARLLKSLRDLLTVSLYGNKGRFEEDDLRKVFAAYDMDVPSAKRFITSLLESRVEEGRSVSYISSQKKKDEDTLVFTVTRGFDLLLQRYQKLCTQRITGAKGDRLLFYVTPFSDLNMLLNLLSMLRLVDFTVEGGVPSVSVRVNQPEALQQEAEGNAYMNRVLENNERIFQQQIELFRLFFGQTKLTDEERWEFIEDYFTGMSLEQLQAKYGG</sequence>
<keyword evidence="5" id="KW-0413">Isomerase</keyword>
<dbReference type="SMART" id="SM00490">
    <property type="entry name" value="HELICc"/>
    <property type="match status" value="1"/>
</dbReference>
<dbReference type="CDD" id="cd17920">
    <property type="entry name" value="DEXHc_RecQ"/>
    <property type="match status" value="1"/>
</dbReference>
<protein>
    <recommendedName>
        <fullName evidence="7">DNA 3'-5' helicase</fullName>
        <ecNumber evidence="7">5.6.2.4</ecNumber>
    </recommendedName>
</protein>
<keyword evidence="4" id="KW-0238">DNA-binding</keyword>
<dbReference type="SMART" id="SM00487">
    <property type="entry name" value="DEXDc"/>
    <property type="match status" value="1"/>
</dbReference>
<accession>J9GSI1</accession>
<dbReference type="GO" id="GO:0009378">
    <property type="term" value="F:four-way junction helicase activity"/>
    <property type="evidence" value="ECO:0007669"/>
    <property type="project" value="TreeGrafter"/>
</dbReference>
<dbReference type="InterPro" id="IPR014001">
    <property type="entry name" value="Helicase_ATP-bd"/>
</dbReference>
<dbReference type="InterPro" id="IPR011545">
    <property type="entry name" value="DEAD/DEAH_box_helicase_dom"/>
</dbReference>
<dbReference type="EMBL" id="AMCI01000009">
    <property type="protein sequence ID" value="EJX10944.1"/>
    <property type="molecule type" value="Genomic_DNA"/>
</dbReference>
<dbReference type="PANTHER" id="PTHR13710:SF105">
    <property type="entry name" value="ATP-DEPENDENT DNA HELICASE Q1"/>
    <property type="match status" value="1"/>
</dbReference>
<dbReference type="PROSITE" id="PS51192">
    <property type="entry name" value="HELICASE_ATP_BIND_1"/>
    <property type="match status" value="1"/>
</dbReference>
<dbReference type="Pfam" id="PF00271">
    <property type="entry name" value="Helicase_C"/>
    <property type="match status" value="1"/>
</dbReference>
<proteinExistence type="inferred from homology"/>
<feature type="domain" description="Helicase ATP-binding" evidence="8">
    <location>
        <begin position="66"/>
        <end position="226"/>
    </location>
</feature>
<dbReference type="Pfam" id="PF00270">
    <property type="entry name" value="DEAD"/>
    <property type="match status" value="1"/>
</dbReference>
<dbReference type="GO" id="GO:0005694">
    <property type="term" value="C:chromosome"/>
    <property type="evidence" value="ECO:0007669"/>
    <property type="project" value="TreeGrafter"/>
</dbReference>
<evidence type="ECO:0000313" key="10">
    <source>
        <dbReference type="EMBL" id="EJX10944.1"/>
    </source>
</evidence>
<dbReference type="InterPro" id="IPR027417">
    <property type="entry name" value="P-loop_NTPase"/>
</dbReference>
<keyword evidence="10" id="KW-0378">Hydrolase</keyword>